<evidence type="ECO:0000313" key="5">
    <source>
        <dbReference type="EMBL" id="MBC5666756.1"/>
    </source>
</evidence>
<dbReference type="InterPro" id="IPR007391">
    <property type="entry name" value="Vancomycin_resist_VanW"/>
</dbReference>
<evidence type="ECO:0000256" key="1">
    <source>
        <dbReference type="ARBA" id="ARBA00022729"/>
    </source>
</evidence>
<accession>A0ABR7EZI8</accession>
<sequence>MKWIKQLSLLLITLVLLTGSVQIFAASQSTEAKDDEVIKEGIFIGDVNVGKLTYKEAKKKIQDRVKELSDVKVTLNVNKNIIETTLKELGYKWSNSEVLDEAAGLGKSGNVIKRYKDELDLKNEGMKYTLNMDFKKESLKKKLKTECDPYNIKAKNASLEATGHGFKIIPEKEGCVVDYDKSTNNLYDFVMKKWNKKSDITFDTVIQVSKPEYTTEDCKKVSNEPMGSWTTYFTTGASYDNRNMNIKNGAEKLNGNVLYPGESFSCNEHLVPWTEDNGWYPAGTYVDGGVADSLGGGICQVSSTLYNALLRAEIKVTKRFSHSMAVSYVDLAADAALAGDYKDLVFENDTDAPIYIQGVYSSSGSITFNIYGHDTRKASHSVKYESELVSTTPIKTEERKDPTQPVGYTETKSGHTGYVAKLWKITYENGKEVSKELLHTSTYAMSPSVTIIGTKGGDSKASDEPETKKSTDKKKTKTKKSDE</sequence>
<feature type="domain" description="G5" evidence="4">
    <location>
        <begin position="382"/>
        <end position="456"/>
    </location>
</feature>
<comment type="caution">
    <text evidence="5">The sequence shown here is derived from an EMBL/GenBank/DDBJ whole genome shotgun (WGS) entry which is preliminary data.</text>
</comment>
<feature type="signal peptide" evidence="3">
    <location>
        <begin position="1"/>
        <end position="25"/>
    </location>
</feature>
<feature type="chain" id="PRO_5045564931" evidence="3">
    <location>
        <begin position="26"/>
        <end position="483"/>
    </location>
</feature>
<dbReference type="Gene3D" id="2.20.230.10">
    <property type="entry name" value="Resuscitation-promoting factor rpfb"/>
    <property type="match status" value="1"/>
</dbReference>
<dbReference type="InterPro" id="IPR022029">
    <property type="entry name" value="YoaR-like_PG-bd"/>
</dbReference>
<dbReference type="Pfam" id="PF04294">
    <property type="entry name" value="VanW"/>
    <property type="match status" value="1"/>
</dbReference>
<evidence type="ECO:0000256" key="3">
    <source>
        <dbReference type="SAM" id="SignalP"/>
    </source>
</evidence>
<protein>
    <submittedName>
        <fullName evidence="5">VanW family protein</fullName>
    </submittedName>
</protein>
<dbReference type="Pfam" id="PF07501">
    <property type="entry name" value="G5"/>
    <property type="match status" value="1"/>
</dbReference>
<feature type="compositionally biased region" description="Basic residues" evidence="2">
    <location>
        <begin position="471"/>
        <end position="483"/>
    </location>
</feature>
<reference evidence="5 6" key="1">
    <citation type="submission" date="2020-08" db="EMBL/GenBank/DDBJ databases">
        <title>Genome public.</title>
        <authorList>
            <person name="Liu C."/>
            <person name="Sun Q."/>
        </authorList>
    </citation>
    <scope>NUCLEOTIDE SEQUENCE [LARGE SCALE GENOMIC DNA]</scope>
    <source>
        <strain evidence="5 6">BX4</strain>
    </source>
</reference>
<gene>
    <name evidence="5" type="ORF">H8S00_01930</name>
</gene>
<name>A0ABR7EZI8_9FIRM</name>
<dbReference type="Proteomes" id="UP000597877">
    <property type="component" value="Unassembled WGS sequence"/>
</dbReference>
<evidence type="ECO:0000313" key="6">
    <source>
        <dbReference type="Proteomes" id="UP000597877"/>
    </source>
</evidence>
<dbReference type="InterPro" id="IPR011098">
    <property type="entry name" value="G5_dom"/>
</dbReference>
<feature type="region of interest" description="Disordered" evidence="2">
    <location>
        <begin position="449"/>
        <end position="483"/>
    </location>
</feature>
<organism evidence="5 6">
    <name type="scientific">Eubacterium segne</name>
    <dbReference type="NCBI Taxonomy" id="2763045"/>
    <lineage>
        <taxon>Bacteria</taxon>
        <taxon>Bacillati</taxon>
        <taxon>Bacillota</taxon>
        <taxon>Clostridia</taxon>
        <taxon>Eubacteriales</taxon>
        <taxon>Eubacteriaceae</taxon>
        <taxon>Eubacterium</taxon>
    </lineage>
</organism>
<keyword evidence="6" id="KW-1185">Reference proteome</keyword>
<evidence type="ECO:0000256" key="2">
    <source>
        <dbReference type="SAM" id="MobiDB-lite"/>
    </source>
</evidence>
<proteinExistence type="predicted"/>
<dbReference type="PANTHER" id="PTHR35788">
    <property type="entry name" value="EXPORTED PROTEIN-RELATED"/>
    <property type="match status" value="1"/>
</dbReference>
<keyword evidence="1 3" id="KW-0732">Signal</keyword>
<evidence type="ECO:0000259" key="4">
    <source>
        <dbReference type="SMART" id="SM01208"/>
    </source>
</evidence>
<feature type="compositionally biased region" description="Basic and acidic residues" evidence="2">
    <location>
        <begin position="457"/>
        <end position="470"/>
    </location>
</feature>
<dbReference type="SMART" id="SM01208">
    <property type="entry name" value="G5"/>
    <property type="match status" value="1"/>
</dbReference>
<dbReference type="Pfam" id="PF12229">
    <property type="entry name" value="PG_binding_4"/>
    <property type="match status" value="1"/>
</dbReference>
<dbReference type="InterPro" id="IPR052913">
    <property type="entry name" value="Glycopeptide_resist_protein"/>
</dbReference>
<dbReference type="PANTHER" id="PTHR35788:SF1">
    <property type="entry name" value="EXPORTED PROTEIN"/>
    <property type="match status" value="1"/>
</dbReference>
<dbReference type="EMBL" id="JACOOZ010000001">
    <property type="protein sequence ID" value="MBC5666756.1"/>
    <property type="molecule type" value="Genomic_DNA"/>
</dbReference>
<dbReference type="RefSeq" id="WP_186839892.1">
    <property type="nucleotide sequence ID" value="NZ_JACOOZ010000001.1"/>
</dbReference>